<comment type="caution">
    <text evidence="1">The sequence shown here is derived from an EMBL/GenBank/DDBJ whole genome shotgun (WGS) entry which is preliminary data.</text>
</comment>
<accession>A0A9D3WDI3</accession>
<gene>
    <name evidence="1" type="ORF">J1N35_005754</name>
</gene>
<evidence type="ECO:0000313" key="1">
    <source>
        <dbReference type="EMBL" id="KAH1122594.1"/>
    </source>
</evidence>
<keyword evidence="2" id="KW-1185">Reference proteome</keyword>
<name>A0A9D3WDI3_9ROSI</name>
<dbReference type="OrthoDB" id="912587at2759"/>
<evidence type="ECO:0000313" key="2">
    <source>
        <dbReference type="Proteomes" id="UP000828251"/>
    </source>
</evidence>
<protein>
    <submittedName>
        <fullName evidence="1">Uncharacterized protein</fullName>
    </submittedName>
</protein>
<reference evidence="1 2" key="1">
    <citation type="journal article" date="2021" name="Plant Biotechnol. J.">
        <title>Multi-omics assisted identification of the key and species-specific regulatory components of drought-tolerant mechanisms in Gossypium stocksii.</title>
        <authorList>
            <person name="Yu D."/>
            <person name="Ke L."/>
            <person name="Zhang D."/>
            <person name="Wu Y."/>
            <person name="Sun Y."/>
            <person name="Mei J."/>
            <person name="Sun J."/>
            <person name="Sun Y."/>
        </authorList>
    </citation>
    <scope>NUCLEOTIDE SEQUENCE [LARGE SCALE GENOMIC DNA]</scope>
    <source>
        <strain evidence="2">cv. E1</strain>
        <tissue evidence="1">Leaf</tissue>
    </source>
</reference>
<proteinExistence type="predicted"/>
<dbReference type="Proteomes" id="UP000828251">
    <property type="component" value="Unassembled WGS sequence"/>
</dbReference>
<dbReference type="EMBL" id="JAIQCV010000002">
    <property type="protein sequence ID" value="KAH1122594.1"/>
    <property type="molecule type" value="Genomic_DNA"/>
</dbReference>
<organism evidence="1 2">
    <name type="scientific">Gossypium stocksii</name>
    <dbReference type="NCBI Taxonomy" id="47602"/>
    <lineage>
        <taxon>Eukaryota</taxon>
        <taxon>Viridiplantae</taxon>
        <taxon>Streptophyta</taxon>
        <taxon>Embryophyta</taxon>
        <taxon>Tracheophyta</taxon>
        <taxon>Spermatophyta</taxon>
        <taxon>Magnoliopsida</taxon>
        <taxon>eudicotyledons</taxon>
        <taxon>Gunneridae</taxon>
        <taxon>Pentapetalae</taxon>
        <taxon>rosids</taxon>
        <taxon>malvids</taxon>
        <taxon>Malvales</taxon>
        <taxon>Malvaceae</taxon>
        <taxon>Malvoideae</taxon>
        <taxon>Gossypium</taxon>
    </lineage>
</organism>
<sequence>MAQDQPKAAVEPMELPTGPITRARAKKFKEAVAALIDRVWGETVARFIERSWTSNPSMPCNLLQAHLAQL</sequence>
<dbReference type="AlphaFoldDB" id="A0A9D3WDI3"/>